<sequence length="190" mass="20847">MALNHADVPKTIPRPVDEGLASHLLGSSAPADLTLLSTNGTLVNLSKLQGLTIVFCYPRTGAPGEAVPAEWNNTPGARGCTAEACSYRGNFSALAQLGVNAVFGLSVQDNAYQKEVRGRLGLPYDLLSDEKLEFVKAMKMPVFEWEGKRLIKRCTLAFRDGKVEHVWYPVFPPDENSAEVTAWLKNRTER</sequence>
<evidence type="ECO:0000259" key="7">
    <source>
        <dbReference type="PROSITE" id="PS51352"/>
    </source>
</evidence>
<keyword evidence="5" id="KW-1015">Disulfide bond</keyword>
<dbReference type="PANTHER" id="PTHR42801:SF21">
    <property type="entry name" value="BCPB PROTEIN"/>
    <property type="match status" value="1"/>
</dbReference>
<dbReference type="EMBL" id="JAULSN010000012">
    <property type="protein sequence ID" value="KAK3361285.1"/>
    <property type="molecule type" value="Genomic_DNA"/>
</dbReference>
<evidence type="ECO:0000256" key="4">
    <source>
        <dbReference type="ARBA" id="ARBA00023002"/>
    </source>
</evidence>
<dbReference type="Gene3D" id="3.40.30.10">
    <property type="entry name" value="Glutaredoxin"/>
    <property type="match status" value="1"/>
</dbReference>
<dbReference type="PROSITE" id="PS51352">
    <property type="entry name" value="THIOREDOXIN_2"/>
    <property type="match status" value="1"/>
</dbReference>
<evidence type="ECO:0000256" key="1">
    <source>
        <dbReference type="ARBA" id="ARBA00010505"/>
    </source>
</evidence>
<organism evidence="8 9">
    <name type="scientific">Lasiosphaeria ovina</name>
    <dbReference type="NCBI Taxonomy" id="92902"/>
    <lineage>
        <taxon>Eukaryota</taxon>
        <taxon>Fungi</taxon>
        <taxon>Dikarya</taxon>
        <taxon>Ascomycota</taxon>
        <taxon>Pezizomycotina</taxon>
        <taxon>Sordariomycetes</taxon>
        <taxon>Sordariomycetidae</taxon>
        <taxon>Sordariales</taxon>
        <taxon>Lasiosphaeriaceae</taxon>
        <taxon>Lasiosphaeria</taxon>
    </lineage>
</organism>
<reference evidence="8" key="2">
    <citation type="submission" date="2023-06" db="EMBL/GenBank/DDBJ databases">
        <authorList>
            <consortium name="Lawrence Berkeley National Laboratory"/>
            <person name="Haridas S."/>
            <person name="Hensen N."/>
            <person name="Bonometti L."/>
            <person name="Westerberg I."/>
            <person name="Brannstrom I.O."/>
            <person name="Guillou S."/>
            <person name="Cros-Aarteil S."/>
            <person name="Calhoun S."/>
            <person name="Kuo A."/>
            <person name="Mondo S."/>
            <person name="Pangilinan J."/>
            <person name="Riley R."/>
            <person name="Labutti K."/>
            <person name="Andreopoulos B."/>
            <person name="Lipzen A."/>
            <person name="Chen C."/>
            <person name="Yanf M."/>
            <person name="Daum C."/>
            <person name="Ng V."/>
            <person name="Clum A."/>
            <person name="Steindorff A."/>
            <person name="Ohm R."/>
            <person name="Martin F."/>
            <person name="Silar P."/>
            <person name="Natvig D."/>
            <person name="Lalanne C."/>
            <person name="Gautier V."/>
            <person name="Ament-Velasquez S.L."/>
            <person name="Kruys A."/>
            <person name="Hutchinson M.I."/>
            <person name="Powell A.J."/>
            <person name="Barry K."/>
            <person name="Miller A.N."/>
            <person name="Grigoriev I.V."/>
            <person name="Debuchy R."/>
            <person name="Gladieux P."/>
            <person name="Thoren M.H."/>
            <person name="Johannesson H."/>
        </authorList>
    </citation>
    <scope>NUCLEOTIDE SEQUENCE</scope>
    <source>
        <strain evidence="8">CBS 958.72</strain>
    </source>
</reference>
<keyword evidence="9" id="KW-1185">Reference proteome</keyword>
<comment type="caution">
    <text evidence="8">The sequence shown here is derived from an EMBL/GenBank/DDBJ whole genome shotgun (WGS) entry which is preliminary data.</text>
</comment>
<comment type="similarity">
    <text evidence="1">Belongs to the peroxiredoxin family. Prx5 subfamily.</text>
</comment>
<keyword evidence="3" id="KW-0049">Antioxidant</keyword>
<dbReference type="PANTHER" id="PTHR42801">
    <property type="entry name" value="THIOREDOXIN-DEPENDENT PEROXIDE REDUCTASE"/>
    <property type="match status" value="1"/>
</dbReference>
<evidence type="ECO:0000256" key="2">
    <source>
        <dbReference type="ARBA" id="ARBA00022559"/>
    </source>
</evidence>
<dbReference type="CDD" id="cd03017">
    <property type="entry name" value="PRX_BCP"/>
    <property type="match status" value="1"/>
</dbReference>
<dbReference type="Proteomes" id="UP001287356">
    <property type="component" value="Unassembled WGS sequence"/>
</dbReference>
<dbReference type="GO" id="GO:0034599">
    <property type="term" value="P:cellular response to oxidative stress"/>
    <property type="evidence" value="ECO:0007669"/>
    <property type="project" value="TreeGrafter"/>
</dbReference>
<dbReference type="SUPFAM" id="SSF52833">
    <property type="entry name" value="Thioredoxin-like"/>
    <property type="match status" value="1"/>
</dbReference>
<dbReference type="GO" id="GO:0045454">
    <property type="term" value="P:cell redox homeostasis"/>
    <property type="evidence" value="ECO:0007669"/>
    <property type="project" value="TreeGrafter"/>
</dbReference>
<keyword evidence="6" id="KW-0676">Redox-active center</keyword>
<evidence type="ECO:0000256" key="6">
    <source>
        <dbReference type="ARBA" id="ARBA00023284"/>
    </source>
</evidence>
<feature type="domain" description="Thioredoxin" evidence="7">
    <location>
        <begin position="23"/>
        <end position="189"/>
    </location>
</feature>
<proteinExistence type="inferred from homology"/>
<keyword evidence="2" id="KW-0575">Peroxidase</keyword>
<accession>A0AAE0MYP4</accession>
<dbReference type="GO" id="GO:0005737">
    <property type="term" value="C:cytoplasm"/>
    <property type="evidence" value="ECO:0007669"/>
    <property type="project" value="TreeGrafter"/>
</dbReference>
<dbReference type="InterPro" id="IPR050924">
    <property type="entry name" value="Peroxiredoxin_BCP/PrxQ"/>
</dbReference>
<evidence type="ECO:0000256" key="5">
    <source>
        <dbReference type="ARBA" id="ARBA00023157"/>
    </source>
</evidence>
<evidence type="ECO:0000256" key="3">
    <source>
        <dbReference type="ARBA" id="ARBA00022862"/>
    </source>
</evidence>
<dbReference type="InterPro" id="IPR013740">
    <property type="entry name" value="Redoxin"/>
</dbReference>
<dbReference type="GO" id="GO:0008379">
    <property type="term" value="F:thioredoxin peroxidase activity"/>
    <property type="evidence" value="ECO:0007669"/>
    <property type="project" value="TreeGrafter"/>
</dbReference>
<evidence type="ECO:0000313" key="8">
    <source>
        <dbReference type="EMBL" id="KAK3361285.1"/>
    </source>
</evidence>
<dbReference type="InterPro" id="IPR013766">
    <property type="entry name" value="Thioredoxin_domain"/>
</dbReference>
<dbReference type="Pfam" id="PF08534">
    <property type="entry name" value="Redoxin"/>
    <property type="match status" value="1"/>
</dbReference>
<dbReference type="AlphaFoldDB" id="A0AAE0MYP4"/>
<evidence type="ECO:0000313" key="9">
    <source>
        <dbReference type="Proteomes" id="UP001287356"/>
    </source>
</evidence>
<name>A0AAE0MYP4_9PEZI</name>
<gene>
    <name evidence="8" type="ORF">B0T24DRAFT_119028</name>
</gene>
<dbReference type="InterPro" id="IPR036249">
    <property type="entry name" value="Thioredoxin-like_sf"/>
</dbReference>
<keyword evidence="4" id="KW-0560">Oxidoreductase</keyword>
<protein>
    <submittedName>
        <fullName evidence="8">Thioredoxin-like protein</fullName>
    </submittedName>
</protein>
<reference evidence="8" key="1">
    <citation type="journal article" date="2023" name="Mol. Phylogenet. Evol.">
        <title>Genome-scale phylogeny and comparative genomics of the fungal order Sordariales.</title>
        <authorList>
            <person name="Hensen N."/>
            <person name="Bonometti L."/>
            <person name="Westerberg I."/>
            <person name="Brannstrom I.O."/>
            <person name="Guillou S."/>
            <person name="Cros-Aarteil S."/>
            <person name="Calhoun S."/>
            <person name="Haridas S."/>
            <person name="Kuo A."/>
            <person name="Mondo S."/>
            <person name="Pangilinan J."/>
            <person name="Riley R."/>
            <person name="LaButti K."/>
            <person name="Andreopoulos B."/>
            <person name="Lipzen A."/>
            <person name="Chen C."/>
            <person name="Yan M."/>
            <person name="Daum C."/>
            <person name="Ng V."/>
            <person name="Clum A."/>
            <person name="Steindorff A."/>
            <person name="Ohm R.A."/>
            <person name="Martin F."/>
            <person name="Silar P."/>
            <person name="Natvig D.O."/>
            <person name="Lalanne C."/>
            <person name="Gautier V."/>
            <person name="Ament-Velasquez S.L."/>
            <person name="Kruys A."/>
            <person name="Hutchinson M.I."/>
            <person name="Powell A.J."/>
            <person name="Barry K."/>
            <person name="Miller A.N."/>
            <person name="Grigoriev I.V."/>
            <person name="Debuchy R."/>
            <person name="Gladieux P."/>
            <person name="Hiltunen Thoren M."/>
            <person name="Johannesson H."/>
        </authorList>
    </citation>
    <scope>NUCLEOTIDE SEQUENCE</scope>
    <source>
        <strain evidence="8">CBS 958.72</strain>
    </source>
</reference>